<keyword evidence="4" id="KW-1003">Cell membrane</keyword>
<dbReference type="GO" id="GO:1903785">
    <property type="term" value="P:L-valine transmembrane transport"/>
    <property type="evidence" value="ECO:0007669"/>
    <property type="project" value="TreeGrafter"/>
</dbReference>
<comment type="similarity">
    <text evidence="2">Belongs to the AzlC family.</text>
</comment>
<feature type="transmembrane region" description="Helical" evidence="8">
    <location>
        <begin position="210"/>
        <end position="227"/>
    </location>
</feature>
<name>A0A9D8K8N8_9DELT</name>
<evidence type="ECO:0000256" key="5">
    <source>
        <dbReference type="ARBA" id="ARBA00022692"/>
    </source>
</evidence>
<comment type="caution">
    <text evidence="9">The sequence shown here is derived from an EMBL/GenBank/DDBJ whole genome shotgun (WGS) entry which is preliminary data.</text>
</comment>
<keyword evidence="6 8" id="KW-1133">Transmembrane helix</keyword>
<dbReference type="PANTHER" id="PTHR34979:SF1">
    <property type="entry name" value="INNER MEMBRANE PROTEIN YGAZ"/>
    <property type="match status" value="1"/>
</dbReference>
<accession>A0A9D8K8N8</accession>
<dbReference type="Proteomes" id="UP000809273">
    <property type="component" value="Unassembled WGS sequence"/>
</dbReference>
<keyword evidence="7 8" id="KW-0472">Membrane</keyword>
<feature type="transmembrane region" description="Helical" evidence="8">
    <location>
        <begin position="134"/>
        <end position="158"/>
    </location>
</feature>
<dbReference type="Pfam" id="PF03591">
    <property type="entry name" value="AzlC"/>
    <property type="match status" value="1"/>
</dbReference>
<feature type="transmembrane region" description="Helical" evidence="8">
    <location>
        <begin position="189"/>
        <end position="205"/>
    </location>
</feature>
<sequence>MGAFNRKNFFRGIVDSLPIVISIFPFGIVFGVLAIKSGFTIYEACFSSVVVFAGAAQFCSLPLFAAGVSPWAIIGTTFIINLRHLIMSASISRRIKEEELLPRAAASYLLIDESFAVTSAWWDSGKRESARDFLIGSGLAAWTSWNIATILGALFGNVLGDPKRLGLDFAIVAGFIGLLVPLVKGRVEVLVLLYAIIVSVLSYIFIPGNWYILVATVLGSLVGAVFSRDEDVD</sequence>
<dbReference type="EMBL" id="JAFGIX010000001">
    <property type="protein sequence ID" value="MBN1571600.1"/>
    <property type="molecule type" value="Genomic_DNA"/>
</dbReference>
<dbReference type="InterPro" id="IPR011606">
    <property type="entry name" value="Brnchd-chn_aa_trnsp_permease"/>
</dbReference>
<proteinExistence type="inferred from homology"/>
<evidence type="ECO:0000256" key="2">
    <source>
        <dbReference type="ARBA" id="ARBA00010735"/>
    </source>
</evidence>
<dbReference type="GO" id="GO:0005886">
    <property type="term" value="C:plasma membrane"/>
    <property type="evidence" value="ECO:0007669"/>
    <property type="project" value="UniProtKB-SubCell"/>
</dbReference>
<feature type="transmembrane region" description="Helical" evidence="8">
    <location>
        <begin position="12"/>
        <end position="35"/>
    </location>
</feature>
<evidence type="ECO:0000256" key="7">
    <source>
        <dbReference type="ARBA" id="ARBA00023136"/>
    </source>
</evidence>
<organism evidence="9 10">
    <name type="scientific">Candidatus Zymogenus saltonus</name>
    <dbReference type="NCBI Taxonomy" id="2844893"/>
    <lineage>
        <taxon>Bacteria</taxon>
        <taxon>Deltaproteobacteria</taxon>
        <taxon>Candidatus Zymogenia</taxon>
        <taxon>Candidatus Zymogeniales</taxon>
        <taxon>Candidatus Zymogenaceae</taxon>
        <taxon>Candidatus Zymogenus</taxon>
    </lineage>
</organism>
<keyword evidence="5 8" id="KW-0812">Transmembrane</keyword>
<feature type="transmembrane region" description="Helical" evidence="8">
    <location>
        <begin position="165"/>
        <end position="183"/>
    </location>
</feature>
<reference evidence="9" key="2">
    <citation type="submission" date="2021-01" db="EMBL/GenBank/DDBJ databases">
        <authorList>
            <person name="Hahn C.R."/>
            <person name="Youssef N.H."/>
            <person name="Elshahed M."/>
        </authorList>
    </citation>
    <scope>NUCLEOTIDE SEQUENCE</scope>
    <source>
        <strain evidence="9">Zod_Metabat.24</strain>
    </source>
</reference>
<evidence type="ECO:0000256" key="3">
    <source>
        <dbReference type="ARBA" id="ARBA00022448"/>
    </source>
</evidence>
<evidence type="ECO:0000256" key="8">
    <source>
        <dbReference type="SAM" id="Phobius"/>
    </source>
</evidence>
<evidence type="ECO:0000256" key="1">
    <source>
        <dbReference type="ARBA" id="ARBA00004651"/>
    </source>
</evidence>
<dbReference type="PANTHER" id="PTHR34979">
    <property type="entry name" value="INNER MEMBRANE PROTEIN YGAZ"/>
    <property type="match status" value="1"/>
</dbReference>
<evidence type="ECO:0000313" key="9">
    <source>
        <dbReference type="EMBL" id="MBN1571600.1"/>
    </source>
</evidence>
<evidence type="ECO:0000256" key="4">
    <source>
        <dbReference type="ARBA" id="ARBA00022475"/>
    </source>
</evidence>
<dbReference type="AlphaFoldDB" id="A0A9D8K8N8"/>
<feature type="transmembrane region" description="Helical" evidence="8">
    <location>
        <begin position="55"/>
        <end position="80"/>
    </location>
</feature>
<keyword evidence="3" id="KW-0813">Transport</keyword>
<comment type="subcellular location">
    <subcellularLocation>
        <location evidence="1">Cell membrane</location>
        <topology evidence="1">Multi-pass membrane protein</topology>
    </subcellularLocation>
</comment>
<evidence type="ECO:0000313" key="10">
    <source>
        <dbReference type="Proteomes" id="UP000809273"/>
    </source>
</evidence>
<reference evidence="9" key="1">
    <citation type="journal article" date="2021" name="Environ. Microbiol.">
        <title>Genomic characterization of three novel Desulfobacterota classes expand the metabolic and phylogenetic diversity of the phylum.</title>
        <authorList>
            <person name="Murphy C.L."/>
            <person name="Biggerstaff J."/>
            <person name="Eichhorn A."/>
            <person name="Ewing E."/>
            <person name="Shahan R."/>
            <person name="Soriano D."/>
            <person name="Stewart S."/>
            <person name="VanMol K."/>
            <person name="Walker R."/>
            <person name="Walters P."/>
            <person name="Elshahed M.S."/>
            <person name="Youssef N.H."/>
        </authorList>
    </citation>
    <scope>NUCLEOTIDE SEQUENCE</scope>
    <source>
        <strain evidence="9">Zod_Metabat.24</strain>
    </source>
</reference>
<evidence type="ECO:0000256" key="6">
    <source>
        <dbReference type="ARBA" id="ARBA00022989"/>
    </source>
</evidence>
<protein>
    <submittedName>
        <fullName evidence="9">AzlC family ABC transporter permease</fullName>
    </submittedName>
</protein>
<gene>
    <name evidence="9" type="ORF">JW984_00205</name>
</gene>